<feature type="coiled-coil region" evidence="10">
    <location>
        <begin position="403"/>
        <end position="451"/>
    </location>
</feature>
<proteinExistence type="inferred from homology"/>
<evidence type="ECO:0000256" key="3">
    <source>
        <dbReference type="ARBA" id="ARBA00018691"/>
    </source>
</evidence>
<accession>A0AAN7T4F6</accession>
<dbReference type="Pfam" id="PF08172">
    <property type="entry name" value="CASP_C"/>
    <property type="match status" value="1"/>
</dbReference>
<dbReference type="PANTHER" id="PTHR14043:SF2">
    <property type="entry name" value="HOMEOBOX PROTEIN CUT"/>
    <property type="match status" value="1"/>
</dbReference>
<evidence type="ECO:0000256" key="12">
    <source>
        <dbReference type="SAM" id="Phobius"/>
    </source>
</evidence>
<feature type="compositionally biased region" description="Low complexity" evidence="11">
    <location>
        <begin position="480"/>
        <end position="489"/>
    </location>
</feature>
<dbReference type="Pfam" id="PF25398">
    <property type="entry name" value="CUX1_N"/>
    <property type="match status" value="1"/>
</dbReference>
<comment type="caution">
    <text evidence="15">The sequence shown here is derived from an EMBL/GenBank/DDBJ whole genome shotgun (WGS) entry which is preliminary data.</text>
</comment>
<feature type="region of interest" description="Disordered" evidence="11">
    <location>
        <begin position="312"/>
        <end position="341"/>
    </location>
</feature>
<feature type="region of interest" description="Disordered" evidence="11">
    <location>
        <begin position="471"/>
        <end position="492"/>
    </location>
</feature>
<evidence type="ECO:0000256" key="1">
    <source>
        <dbReference type="ARBA" id="ARBA00004409"/>
    </source>
</evidence>
<evidence type="ECO:0000256" key="4">
    <source>
        <dbReference type="ARBA" id="ARBA00022448"/>
    </source>
</evidence>
<dbReference type="EMBL" id="JAVRRJ010000001">
    <property type="protein sequence ID" value="KAK5090223.1"/>
    <property type="molecule type" value="Genomic_DNA"/>
</dbReference>
<evidence type="ECO:0000256" key="6">
    <source>
        <dbReference type="ARBA" id="ARBA00022989"/>
    </source>
</evidence>
<evidence type="ECO:0000256" key="9">
    <source>
        <dbReference type="ARBA" id="ARBA00023136"/>
    </source>
</evidence>
<feature type="region of interest" description="Disordered" evidence="11">
    <location>
        <begin position="156"/>
        <end position="177"/>
    </location>
</feature>
<evidence type="ECO:0000256" key="7">
    <source>
        <dbReference type="ARBA" id="ARBA00023034"/>
    </source>
</evidence>
<dbReference type="GO" id="GO:0006891">
    <property type="term" value="P:intra-Golgi vesicle-mediated transport"/>
    <property type="evidence" value="ECO:0007669"/>
    <property type="project" value="InterPro"/>
</dbReference>
<reference evidence="15 16" key="1">
    <citation type="submission" date="2023-08" db="EMBL/GenBank/DDBJ databases">
        <title>Black Yeasts Isolated from many extreme environments.</title>
        <authorList>
            <person name="Coleine C."/>
            <person name="Stajich J.E."/>
            <person name="Selbmann L."/>
        </authorList>
    </citation>
    <scope>NUCLEOTIDE SEQUENCE [LARGE SCALE GENOMIC DNA]</scope>
    <source>
        <strain evidence="15 16">CCFEE 5910</strain>
    </source>
</reference>
<protein>
    <recommendedName>
        <fullName evidence="3">Protein CASP</fullName>
    </recommendedName>
</protein>
<feature type="coiled-coil region" evidence="10">
    <location>
        <begin position="200"/>
        <end position="278"/>
    </location>
</feature>
<sequence length="704" mass="78659">MDAVAVAEINPNDQVAQQDDGVAASSGGVVVENRFQKAIAAWRINHQKDAVLERKEVAQKTKDFRKLDDAGKLTEYKTLLKTYQGFVDLLTTHGKESTSAFLQLYTTISEAPDPFPLLEASVEALVVSEDTLPRLSSENTELKKRLDKLSQELESADAKLQAERQRRQEAENGSAQKADEIEALWKKVLDEKEHNWAAKERTLEEKLENQDRLLKETRANYEVAQRLGKDEQQSAAQKAASAEMQLLTSDLEKTSARLAETEARNDQLRIGLAQATSRAAPVADEDPRILRLQSENSTLLRRLDSIRFEREAEKRTTEQKIKHLERQHKSAQEDSQDLRDKLQKYSDYDEIRRELDMLRSIELSVDDDADVDEDGTDADGSDSNKTSLEQLLLARNKKLSNDLTLLRVSHKELVEQLDDLNAELLRTKKDLDQSQKLSASLENDLTQLQEEAANGLPSSGMSVAGTYVSRYPHSSRRGRSSPTSSIISGFDGTQRGLFGDSHRLGEPLGGGSGILPMVQAQRDRFKQKTQQLEEELQKTYATVTSLRQEVSSLQKDNLNLYERTRYVSAYSRSGATTSALGQNPSHTSPDVAADDSGRWKAQYEANISPFAAFRGREATRAYKRMNMAERIVFSLTRIILATRTSRNLFAGYCVALHLLVFFMLYWMSAVAVVSSHPGHATSAGMVAGAAGMKDASNWQQEDVG</sequence>
<keyword evidence="4" id="KW-0813">Transport</keyword>
<evidence type="ECO:0000259" key="13">
    <source>
        <dbReference type="Pfam" id="PF08172"/>
    </source>
</evidence>
<feature type="compositionally biased region" description="Basic and acidic residues" evidence="11">
    <location>
        <begin position="156"/>
        <end position="170"/>
    </location>
</feature>
<dbReference type="InterPro" id="IPR057476">
    <property type="entry name" value="Cux_N"/>
</dbReference>
<organism evidence="15 16">
    <name type="scientific">Lithohypha guttulata</name>
    <dbReference type="NCBI Taxonomy" id="1690604"/>
    <lineage>
        <taxon>Eukaryota</taxon>
        <taxon>Fungi</taxon>
        <taxon>Dikarya</taxon>
        <taxon>Ascomycota</taxon>
        <taxon>Pezizomycotina</taxon>
        <taxon>Eurotiomycetes</taxon>
        <taxon>Chaetothyriomycetidae</taxon>
        <taxon>Chaetothyriales</taxon>
        <taxon>Trichomeriaceae</taxon>
        <taxon>Lithohypha</taxon>
    </lineage>
</organism>
<keyword evidence="5 12" id="KW-0812">Transmembrane</keyword>
<feature type="domain" description="Cux N-terminal" evidence="14">
    <location>
        <begin position="45"/>
        <end position="124"/>
    </location>
</feature>
<name>A0AAN7T4F6_9EURO</name>
<feature type="coiled-coil region" evidence="10">
    <location>
        <begin position="515"/>
        <end position="563"/>
    </location>
</feature>
<comment type="similarity">
    <text evidence="2">Belongs to the CASP family.</text>
</comment>
<evidence type="ECO:0000313" key="16">
    <source>
        <dbReference type="Proteomes" id="UP001309876"/>
    </source>
</evidence>
<dbReference type="AlphaFoldDB" id="A0AAN7T4F6"/>
<evidence type="ECO:0000256" key="2">
    <source>
        <dbReference type="ARBA" id="ARBA00006415"/>
    </source>
</evidence>
<evidence type="ECO:0000256" key="5">
    <source>
        <dbReference type="ARBA" id="ARBA00022692"/>
    </source>
</evidence>
<keyword evidence="6 12" id="KW-1133">Transmembrane helix</keyword>
<gene>
    <name evidence="15" type="ORF">LTR05_000393</name>
</gene>
<comment type="subcellular location">
    <subcellularLocation>
        <location evidence="1">Golgi apparatus membrane</location>
        <topology evidence="1">Single-pass type IV membrane protein</topology>
    </subcellularLocation>
</comment>
<keyword evidence="8 10" id="KW-0175">Coiled coil</keyword>
<evidence type="ECO:0000256" key="8">
    <source>
        <dbReference type="ARBA" id="ARBA00023054"/>
    </source>
</evidence>
<feature type="transmembrane region" description="Helical" evidence="12">
    <location>
        <begin position="649"/>
        <end position="673"/>
    </location>
</feature>
<evidence type="ECO:0000313" key="15">
    <source>
        <dbReference type="EMBL" id="KAK5090223.1"/>
    </source>
</evidence>
<dbReference type="InterPro" id="IPR012955">
    <property type="entry name" value="CASP_C"/>
</dbReference>
<keyword evidence="7" id="KW-0333">Golgi apparatus</keyword>
<evidence type="ECO:0000256" key="11">
    <source>
        <dbReference type="SAM" id="MobiDB-lite"/>
    </source>
</evidence>
<dbReference type="GO" id="GO:0000139">
    <property type="term" value="C:Golgi membrane"/>
    <property type="evidence" value="ECO:0007669"/>
    <property type="project" value="UniProtKB-SubCell"/>
</dbReference>
<evidence type="ECO:0000256" key="10">
    <source>
        <dbReference type="SAM" id="Coils"/>
    </source>
</evidence>
<dbReference type="PANTHER" id="PTHR14043">
    <property type="entry name" value="CCAAT DISPLACEMENT PROTEIN-RELATED"/>
    <property type="match status" value="1"/>
</dbReference>
<evidence type="ECO:0000259" key="14">
    <source>
        <dbReference type="Pfam" id="PF25398"/>
    </source>
</evidence>
<keyword evidence="9 12" id="KW-0472">Membrane</keyword>
<feature type="domain" description="CASP C-terminal" evidence="13">
    <location>
        <begin position="419"/>
        <end position="669"/>
    </location>
</feature>
<dbReference type="Proteomes" id="UP001309876">
    <property type="component" value="Unassembled WGS sequence"/>
</dbReference>
<keyword evidence="16" id="KW-1185">Reference proteome</keyword>